<dbReference type="EMBL" id="CAMPGE010028998">
    <property type="protein sequence ID" value="CAI2386488.1"/>
    <property type="molecule type" value="Genomic_DNA"/>
</dbReference>
<proteinExistence type="predicted"/>
<feature type="region of interest" description="Disordered" evidence="1">
    <location>
        <begin position="1"/>
        <end position="25"/>
    </location>
</feature>
<evidence type="ECO:0000313" key="3">
    <source>
        <dbReference type="EMBL" id="CAI2386488.1"/>
    </source>
</evidence>
<feature type="region of interest" description="Disordered" evidence="1">
    <location>
        <begin position="43"/>
        <end position="66"/>
    </location>
</feature>
<dbReference type="PANTHER" id="PTHR13803">
    <property type="entry name" value="SEC24-RELATED PROTEIN"/>
    <property type="match status" value="1"/>
</dbReference>
<dbReference type="Proteomes" id="UP001295684">
    <property type="component" value="Unassembled WGS sequence"/>
</dbReference>
<dbReference type="InterPro" id="IPR006896">
    <property type="entry name" value="Sec23/24_trunk_dom"/>
</dbReference>
<feature type="compositionally biased region" description="Polar residues" evidence="1">
    <location>
        <begin position="56"/>
        <end position="65"/>
    </location>
</feature>
<dbReference type="InterPro" id="IPR036465">
    <property type="entry name" value="vWFA_dom_sf"/>
</dbReference>
<dbReference type="PANTHER" id="PTHR13803:SF36">
    <property type="entry name" value="TYPE A VON WILLEBRAND FACTOR DOMAIN-CONTAINING PROTEIN"/>
    <property type="match status" value="1"/>
</dbReference>
<evidence type="ECO:0000256" key="1">
    <source>
        <dbReference type="SAM" id="MobiDB-lite"/>
    </source>
</evidence>
<dbReference type="Pfam" id="PF04811">
    <property type="entry name" value="Sec23_trunk"/>
    <property type="match status" value="1"/>
</dbReference>
<feature type="region of interest" description="Disordered" evidence="1">
    <location>
        <begin position="215"/>
        <end position="239"/>
    </location>
</feature>
<accession>A0AAD1Y7B4</accession>
<organism evidence="3 4">
    <name type="scientific">Euplotes crassus</name>
    <dbReference type="NCBI Taxonomy" id="5936"/>
    <lineage>
        <taxon>Eukaryota</taxon>
        <taxon>Sar</taxon>
        <taxon>Alveolata</taxon>
        <taxon>Ciliophora</taxon>
        <taxon>Intramacronucleata</taxon>
        <taxon>Spirotrichea</taxon>
        <taxon>Hypotrichia</taxon>
        <taxon>Euplotida</taxon>
        <taxon>Euplotidae</taxon>
        <taxon>Moneuplotes</taxon>
    </lineage>
</organism>
<gene>
    <name evidence="3" type="ORF">ECRASSUSDP1_LOCUS28109</name>
</gene>
<evidence type="ECO:0000259" key="2">
    <source>
        <dbReference type="Pfam" id="PF04811"/>
    </source>
</evidence>
<dbReference type="GO" id="GO:0006886">
    <property type="term" value="P:intracellular protein transport"/>
    <property type="evidence" value="ECO:0007669"/>
    <property type="project" value="InterPro"/>
</dbReference>
<dbReference type="GO" id="GO:0090110">
    <property type="term" value="P:COPII-coated vesicle cargo loading"/>
    <property type="evidence" value="ECO:0007669"/>
    <property type="project" value="TreeGrafter"/>
</dbReference>
<dbReference type="AlphaFoldDB" id="A0AAD1Y7B4"/>
<dbReference type="GO" id="GO:0000149">
    <property type="term" value="F:SNARE binding"/>
    <property type="evidence" value="ECO:0007669"/>
    <property type="project" value="TreeGrafter"/>
</dbReference>
<keyword evidence="4" id="KW-1185">Reference proteome</keyword>
<protein>
    <recommendedName>
        <fullName evidence="2">Sec23/Sec24 trunk domain-containing protein</fullName>
    </recommendedName>
</protein>
<feature type="compositionally biased region" description="Acidic residues" evidence="1">
    <location>
        <begin position="215"/>
        <end position="230"/>
    </location>
</feature>
<feature type="domain" description="Sec23/Sec24 trunk" evidence="2">
    <location>
        <begin position="343"/>
        <end position="534"/>
    </location>
</feature>
<dbReference type="Gene3D" id="3.40.50.410">
    <property type="entry name" value="von Willebrand factor, type A domain"/>
    <property type="match status" value="1"/>
</dbReference>
<dbReference type="GO" id="GO:0008270">
    <property type="term" value="F:zinc ion binding"/>
    <property type="evidence" value="ECO:0007669"/>
    <property type="project" value="TreeGrafter"/>
</dbReference>
<sequence length="778" mass="87647">MNFASSNIFVRKTQNQEKKQNDEDMEEEYCFNLSVCSDELNRSFDSDEEEDSKSECNSNAGNENTGVMRGLTMHQEASKPLNLFGDGGSHSPMNKESNKEGILSFLGLNKTVHRGIEPDLCMAMEPPAHISPSKAVRSNMAKKPKKALKSRVRRQGRKFQNEVDANVISLSLKVLKEDAELAAGDPIFCEKCNAVFNSNSKLTEKEKKLAQILEVDDEDMEDEQIPDEREEEKSQLGEGEEQWDCEFCNYTNTLFIEKEEIPTKDAMNYIIDTEELDENKKHAGEAAVIFCVDISGSMCVTKAVDGKFKIKGDKYDELQEFMKYSDGSDQFAFNDRNVTYVSRLQCVQAAIEAQLIDMKAEKSQKKVGLVSFNGDVNIIGDGSQPSQTISGDKLTNYEYLIENGQTISKTHMSQRIEDSSDQLNEKLFSLEETGPTALGPAVASSIAMAGECGHGSQVFICTDGLANVGIGSLEELKDSDTVEQDVATFYEQLADYAASKGVTVNIISIKGEECDLETLRPLYDKTGGNVDIIEPDELKSNFSNMMKQEVIATRVVVKVKLHKALEFRNEDEKDLTNDKTILTRDVGNVTEDSEITFEYRIKNQEELKKLDNFDITKIDQIPFQTIIEYTTLDGMKCIRTITKVQKITDDVSKMKEDVNIEVLAVNAAQQASRLATRGQFREAQAYSVNQKKYLKSHLRNDTDKKMFKNWRGQMNDLYSDIHLQNNCEELCELEAEALPTSSKNLSKKKQKKGFLSHFPDRMSTNVQKKKNFNAKSLW</sequence>
<comment type="caution">
    <text evidence="3">The sequence shown here is derived from an EMBL/GenBank/DDBJ whole genome shotgun (WGS) entry which is preliminary data.</text>
</comment>
<dbReference type="SUPFAM" id="SSF53300">
    <property type="entry name" value="vWA-like"/>
    <property type="match status" value="1"/>
</dbReference>
<name>A0AAD1Y7B4_EUPCR</name>
<reference evidence="3" key="1">
    <citation type="submission" date="2023-07" db="EMBL/GenBank/DDBJ databases">
        <authorList>
            <consortium name="AG Swart"/>
            <person name="Singh M."/>
            <person name="Singh A."/>
            <person name="Seah K."/>
            <person name="Emmerich C."/>
        </authorList>
    </citation>
    <scope>NUCLEOTIDE SEQUENCE</scope>
    <source>
        <strain evidence="3">DP1</strain>
    </source>
</reference>
<dbReference type="GO" id="GO:0030127">
    <property type="term" value="C:COPII vesicle coat"/>
    <property type="evidence" value="ECO:0007669"/>
    <property type="project" value="InterPro"/>
</dbReference>
<evidence type="ECO:0000313" key="4">
    <source>
        <dbReference type="Proteomes" id="UP001295684"/>
    </source>
</evidence>
<dbReference type="InterPro" id="IPR050550">
    <property type="entry name" value="SEC23_SEC24_subfamily"/>
</dbReference>
<dbReference type="GO" id="GO:0070971">
    <property type="term" value="C:endoplasmic reticulum exit site"/>
    <property type="evidence" value="ECO:0007669"/>
    <property type="project" value="TreeGrafter"/>
</dbReference>